<comment type="caution">
    <text evidence="1">The sequence shown here is derived from an EMBL/GenBank/DDBJ whole genome shotgun (WGS) entry which is preliminary data.</text>
</comment>
<accession>A0A2P2E322</accession>
<name>A0A2P2E322_9LEPT</name>
<sequence length="289" mass="33525">MERLLRKGQRISRIYSFPIQITFFVSIGLFSDSCTTGTSFQKDQTLVVAASDLAIFTIKKSQLANILPTNIQKSLVSLDEYPNVYDTLPMIQIKKSIFSSDNWEALFSNTVIKEIDSLLREAKLGIPSEGLLVLYKKEDPLSPLTKILRTSLIILKTNNGFIFVLPDINQNITFPSQYNFEDWTLYKIPKVFPSNKELLKIKINQIPMSFYVEQKGDKLSQYDRIMIIKDTELISNPPFYRFVDEDETNTILPKKDIRDRFQSLEKLKEDGLITQEEYEKKRLELLKDL</sequence>
<keyword evidence="2" id="KW-1185">Reference proteome</keyword>
<reference evidence="1 2" key="1">
    <citation type="submission" date="2018-02" db="EMBL/GenBank/DDBJ databases">
        <title>Novel Leptospira species isolated from soil and water in Japan.</title>
        <authorList>
            <person name="Nakao R."/>
            <person name="Masuzawa T."/>
        </authorList>
    </citation>
    <scope>NUCLEOTIDE SEQUENCE [LARGE SCALE GENOMIC DNA]</scope>
    <source>
        <strain evidence="1 2">YH101</strain>
    </source>
</reference>
<gene>
    <name evidence="1" type="ORF">LPTSP4_28370</name>
</gene>
<dbReference type="NCBIfam" id="NF047484">
    <property type="entry name" value="LA1326_LA4305"/>
    <property type="match status" value="1"/>
</dbReference>
<dbReference type="EMBL" id="BFBB01000008">
    <property type="protein sequence ID" value="GBF51305.1"/>
    <property type="molecule type" value="Genomic_DNA"/>
</dbReference>
<proteinExistence type="predicted"/>
<dbReference type="AlphaFoldDB" id="A0A2P2E322"/>
<evidence type="ECO:0000313" key="1">
    <source>
        <dbReference type="EMBL" id="GBF51305.1"/>
    </source>
</evidence>
<organism evidence="1 2">
    <name type="scientific">Leptospira ryugenii</name>
    <dbReference type="NCBI Taxonomy" id="1917863"/>
    <lineage>
        <taxon>Bacteria</taxon>
        <taxon>Pseudomonadati</taxon>
        <taxon>Spirochaetota</taxon>
        <taxon>Spirochaetia</taxon>
        <taxon>Leptospirales</taxon>
        <taxon>Leptospiraceae</taxon>
        <taxon>Leptospira</taxon>
    </lineage>
</organism>
<evidence type="ECO:0000313" key="2">
    <source>
        <dbReference type="Proteomes" id="UP000245133"/>
    </source>
</evidence>
<protein>
    <submittedName>
        <fullName evidence="1">Membrane protein</fullName>
    </submittedName>
</protein>
<dbReference type="Proteomes" id="UP000245133">
    <property type="component" value="Unassembled WGS sequence"/>
</dbReference>